<protein>
    <submittedName>
        <fullName evidence="1">Uncharacterized protein</fullName>
    </submittedName>
</protein>
<evidence type="ECO:0000313" key="1">
    <source>
        <dbReference type="EMBL" id="KAK8860422.1"/>
    </source>
</evidence>
<name>A0ABR2ICC6_9EUKA</name>
<gene>
    <name evidence="1" type="ORF">M9Y10_012087</name>
</gene>
<reference evidence="1 2" key="1">
    <citation type="submission" date="2024-04" db="EMBL/GenBank/DDBJ databases">
        <title>Tritrichomonas musculus Genome.</title>
        <authorList>
            <person name="Alves-Ferreira E."/>
            <person name="Grigg M."/>
            <person name="Lorenzi H."/>
            <person name="Galac M."/>
        </authorList>
    </citation>
    <scope>NUCLEOTIDE SEQUENCE [LARGE SCALE GENOMIC DNA]</scope>
    <source>
        <strain evidence="1 2">EAF2021</strain>
    </source>
</reference>
<comment type="caution">
    <text evidence="1">The sequence shown here is derived from an EMBL/GenBank/DDBJ whole genome shotgun (WGS) entry which is preliminary data.</text>
</comment>
<organism evidence="1 2">
    <name type="scientific">Tritrichomonas musculus</name>
    <dbReference type="NCBI Taxonomy" id="1915356"/>
    <lineage>
        <taxon>Eukaryota</taxon>
        <taxon>Metamonada</taxon>
        <taxon>Parabasalia</taxon>
        <taxon>Tritrichomonadida</taxon>
        <taxon>Tritrichomonadidae</taxon>
        <taxon>Tritrichomonas</taxon>
    </lineage>
</organism>
<proteinExistence type="predicted"/>
<dbReference type="EMBL" id="JAPFFF010000018">
    <property type="protein sequence ID" value="KAK8860422.1"/>
    <property type="molecule type" value="Genomic_DNA"/>
</dbReference>
<sequence>MTLNNVLYDHVHEEEGCKSMPVNDFGGDDDDPLKEQPTVNDITTHEAQDPSYIIWQIFNEIPERFISIVCECYVDKNGKPLDDETTTKHLTDESSNFLGCADFDDSPCYYIDHKKHDMRKISKQIMSKKFICEVPFGSGKSTAICR</sequence>
<accession>A0ABR2ICC6</accession>
<evidence type="ECO:0000313" key="2">
    <source>
        <dbReference type="Proteomes" id="UP001470230"/>
    </source>
</evidence>
<dbReference type="Proteomes" id="UP001470230">
    <property type="component" value="Unassembled WGS sequence"/>
</dbReference>
<keyword evidence="2" id="KW-1185">Reference proteome</keyword>